<reference evidence="10 11" key="1">
    <citation type="journal article" date="2019" name="Extremophiles">
        <title>Biogeography of thermophiles and predominance of Thermus scotoductus in domestic water heaters.</title>
        <authorList>
            <person name="Wilpiszeski R.L."/>
            <person name="Zhang Z."/>
            <person name="House C.H."/>
        </authorList>
    </citation>
    <scope>NUCLEOTIDE SEQUENCE [LARGE SCALE GENOMIC DNA]</scope>
    <source>
        <strain evidence="10 11">28_S28</strain>
    </source>
</reference>
<dbReference type="InterPro" id="IPR035906">
    <property type="entry name" value="MetI-like_sf"/>
</dbReference>
<feature type="domain" description="ABC transmembrane type-1" evidence="9">
    <location>
        <begin position="70"/>
        <end position="277"/>
    </location>
</feature>
<keyword evidence="6 8" id="KW-1133">Transmembrane helix</keyword>
<dbReference type="GO" id="GO:0005886">
    <property type="term" value="C:plasma membrane"/>
    <property type="evidence" value="ECO:0007669"/>
    <property type="project" value="UniProtKB-SubCell"/>
</dbReference>
<dbReference type="PANTHER" id="PTHR43357">
    <property type="entry name" value="INNER MEMBRANE ABC TRANSPORTER PERMEASE PROTEIN YDCV"/>
    <property type="match status" value="1"/>
</dbReference>
<feature type="transmembrane region" description="Helical" evidence="8">
    <location>
        <begin position="14"/>
        <end position="37"/>
    </location>
</feature>
<evidence type="ECO:0000256" key="8">
    <source>
        <dbReference type="RuleBase" id="RU363032"/>
    </source>
</evidence>
<feature type="transmembrane region" description="Helical" evidence="8">
    <location>
        <begin position="407"/>
        <end position="425"/>
    </location>
</feature>
<sequence length="567" mass="61511">MEARGRQFRKGGKIWLLPLLAFLVGLLVLAPIGILLYQSLLSAPFFAPAKRFTLEAYRYVFHDPYFFEALKNSLMIGLGMVALAVPLGSLFAFLVVKTDLPFARWFELLLLAPIFISPIILGIGFIVAFGPSGFVSGWVASLLGGVPWTIYTVPAIAVIAGLTHVPYVYLYVASTIQNVDASLEEAARVAGAGPFRMAMTVTLPLVRPALIYSGILMLLLGFELFGLPLVLGDAKGIMVVTTYLYRLTAITGSSAYHLMAAVSIAIVSIALLLVLLQRFLLGRTEGRFVAVGTRGHRLERLPLGRLRWMWAGVLSLYLLVAVVLPILGVVLRSLVISWGPGVDFLEVLTLAHYREIFTLPNLSRAVTNTLLVASVGGLLSLVFYLFVALGIQRGQAWGRFLDYLSGIPRAVPGLVMGLAFLWVFLFVKPLAPIRETLLSLLIAYTVVWTPYGVRLLTAALLQVGREMEEAARVAGASPARAFLNGTLPLLRGGLLTAWFLLFIQFVREYSTGVYLLTSGTEVIGAQIVALWGTGAVEIIAALATIQVIIVGLVFLLASRIGVRPQGL</sequence>
<feature type="transmembrane region" description="Helical" evidence="8">
    <location>
        <begin position="150"/>
        <end position="172"/>
    </location>
</feature>
<feature type="transmembrane region" description="Helical" evidence="8">
    <location>
        <begin position="255"/>
        <end position="276"/>
    </location>
</feature>
<dbReference type="RefSeq" id="WP_038069070.1">
    <property type="nucleotide sequence ID" value="NZ_PELV01000395.1"/>
</dbReference>
<protein>
    <submittedName>
        <fullName evidence="10">Iron ABC transporter permease</fullName>
    </submittedName>
</protein>
<organism evidence="10 11">
    <name type="scientific">Thermus scotoductus</name>
    <dbReference type="NCBI Taxonomy" id="37636"/>
    <lineage>
        <taxon>Bacteria</taxon>
        <taxon>Thermotogati</taxon>
        <taxon>Deinococcota</taxon>
        <taxon>Deinococci</taxon>
        <taxon>Thermales</taxon>
        <taxon>Thermaceae</taxon>
        <taxon>Thermus</taxon>
    </lineage>
</organism>
<evidence type="ECO:0000256" key="1">
    <source>
        <dbReference type="ARBA" id="ARBA00004429"/>
    </source>
</evidence>
<comment type="caution">
    <text evidence="10">The sequence shown here is derived from an EMBL/GenBank/DDBJ whole genome shotgun (WGS) entry which is preliminary data.</text>
</comment>
<dbReference type="PANTHER" id="PTHR43357:SF4">
    <property type="entry name" value="INNER MEMBRANE ABC TRANSPORTER PERMEASE PROTEIN YDCV"/>
    <property type="match status" value="1"/>
</dbReference>
<feature type="transmembrane region" description="Helical" evidence="8">
    <location>
        <begin position="481"/>
        <end position="501"/>
    </location>
</feature>
<feature type="transmembrane region" description="Helical" evidence="8">
    <location>
        <begin position="437"/>
        <end position="461"/>
    </location>
</feature>
<feature type="transmembrane region" description="Helical" evidence="8">
    <location>
        <begin position="538"/>
        <end position="557"/>
    </location>
</feature>
<feature type="transmembrane region" description="Helical" evidence="8">
    <location>
        <begin position="108"/>
        <end position="130"/>
    </location>
</feature>
<feature type="transmembrane region" description="Helical" evidence="8">
    <location>
        <begin position="365"/>
        <end position="387"/>
    </location>
</feature>
<keyword evidence="7 8" id="KW-0472">Membrane</keyword>
<proteinExistence type="inferred from homology"/>
<evidence type="ECO:0000256" key="6">
    <source>
        <dbReference type="ARBA" id="ARBA00022989"/>
    </source>
</evidence>
<evidence type="ECO:0000256" key="5">
    <source>
        <dbReference type="ARBA" id="ARBA00022692"/>
    </source>
</evidence>
<evidence type="ECO:0000313" key="10">
    <source>
        <dbReference type="EMBL" id="RTH14935.1"/>
    </source>
</evidence>
<keyword evidence="2 8" id="KW-0813">Transport</keyword>
<evidence type="ECO:0000256" key="4">
    <source>
        <dbReference type="ARBA" id="ARBA00022519"/>
    </source>
</evidence>
<dbReference type="EMBL" id="PELV01000395">
    <property type="protein sequence ID" value="RTH14935.1"/>
    <property type="molecule type" value="Genomic_DNA"/>
</dbReference>
<feature type="transmembrane region" description="Helical" evidence="8">
    <location>
        <begin position="209"/>
        <end position="231"/>
    </location>
</feature>
<name>A0A430RJ79_THESC</name>
<dbReference type="AlphaFoldDB" id="A0A430RJ79"/>
<evidence type="ECO:0000259" key="9">
    <source>
        <dbReference type="PROSITE" id="PS50928"/>
    </source>
</evidence>
<dbReference type="Pfam" id="PF00528">
    <property type="entry name" value="BPD_transp_1"/>
    <property type="match status" value="2"/>
</dbReference>
<evidence type="ECO:0000256" key="3">
    <source>
        <dbReference type="ARBA" id="ARBA00022475"/>
    </source>
</evidence>
<dbReference type="PROSITE" id="PS50928">
    <property type="entry name" value="ABC_TM1"/>
    <property type="match status" value="2"/>
</dbReference>
<comment type="subcellular location">
    <subcellularLocation>
        <location evidence="1">Cell inner membrane</location>
        <topology evidence="1">Multi-pass membrane protein</topology>
    </subcellularLocation>
    <subcellularLocation>
        <location evidence="8">Cell membrane</location>
        <topology evidence="8">Multi-pass membrane protein</topology>
    </subcellularLocation>
</comment>
<evidence type="ECO:0000256" key="2">
    <source>
        <dbReference type="ARBA" id="ARBA00022448"/>
    </source>
</evidence>
<gene>
    <name evidence="10" type="ORF">CSW41_11390</name>
</gene>
<accession>A0A430RJ79</accession>
<feature type="transmembrane region" description="Helical" evidence="8">
    <location>
        <begin position="74"/>
        <end position="96"/>
    </location>
</feature>
<evidence type="ECO:0000256" key="7">
    <source>
        <dbReference type="ARBA" id="ARBA00023136"/>
    </source>
</evidence>
<keyword evidence="5 8" id="KW-0812">Transmembrane</keyword>
<feature type="domain" description="ABC transmembrane type-1" evidence="9">
    <location>
        <begin position="366"/>
        <end position="557"/>
    </location>
</feature>
<dbReference type="SUPFAM" id="SSF161098">
    <property type="entry name" value="MetI-like"/>
    <property type="match status" value="2"/>
</dbReference>
<dbReference type="CDD" id="cd06261">
    <property type="entry name" value="TM_PBP2"/>
    <property type="match status" value="2"/>
</dbReference>
<comment type="similarity">
    <text evidence="8">Belongs to the binding-protein-dependent transport system permease family.</text>
</comment>
<dbReference type="Proteomes" id="UP000287439">
    <property type="component" value="Unassembled WGS sequence"/>
</dbReference>
<keyword evidence="3" id="KW-1003">Cell membrane</keyword>
<evidence type="ECO:0000313" key="11">
    <source>
        <dbReference type="Proteomes" id="UP000287439"/>
    </source>
</evidence>
<keyword evidence="4" id="KW-0997">Cell inner membrane</keyword>
<feature type="transmembrane region" description="Helical" evidence="8">
    <location>
        <begin position="308"/>
        <end position="329"/>
    </location>
</feature>
<dbReference type="GO" id="GO:0055085">
    <property type="term" value="P:transmembrane transport"/>
    <property type="evidence" value="ECO:0007669"/>
    <property type="project" value="InterPro"/>
</dbReference>
<dbReference type="InterPro" id="IPR000515">
    <property type="entry name" value="MetI-like"/>
</dbReference>
<dbReference type="Gene3D" id="1.10.3720.10">
    <property type="entry name" value="MetI-like"/>
    <property type="match status" value="2"/>
</dbReference>